<keyword evidence="4" id="KW-0249">Electron transport</keyword>
<evidence type="ECO:0000256" key="3">
    <source>
        <dbReference type="ARBA" id="ARBA00022723"/>
    </source>
</evidence>
<dbReference type="InterPro" id="IPR003251">
    <property type="entry name" value="Rr_diiron-bd_dom"/>
</dbReference>
<dbReference type="PROSITE" id="PS50905">
    <property type="entry name" value="FERRITIN_LIKE"/>
    <property type="match status" value="1"/>
</dbReference>
<evidence type="ECO:0000256" key="5">
    <source>
        <dbReference type="ARBA" id="ARBA00023004"/>
    </source>
</evidence>
<dbReference type="CDD" id="cd01041">
    <property type="entry name" value="Rubrerythrin"/>
    <property type="match status" value="1"/>
</dbReference>
<comment type="cofactor">
    <cofactor evidence="1">
        <name>Fe(3+)</name>
        <dbReference type="ChEBI" id="CHEBI:29034"/>
    </cofactor>
</comment>
<dbReference type="Proteomes" id="UP000260793">
    <property type="component" value="Unassembled WGS sequence"/>
</dbReference>
<evidence type="ECO:0000256" key="4">
    <source>
        <dbReference type="ARBA" id="ARBA00022982"/>
    </source>
</evidence>
<name>A0A3E4LLF5_9FIRM</name>
<evidence type="ECO:0000313" key="11">
    <source>
        <dbReference type="Proteomes" id="UP000285832"/>
    </source>
</evidence>
<dbReference type="RefSeq" id="WP_005609372.1">
    <property type="nucleotide sequence ID" value="NZ_CABKOA010000040.1"/>
</dbReference>
<comment type="caution">
    <text evidence="8">The sequence shown here is derived from an EMBL/GenBank/DDBJ whole genome shotgun (WGS) entry which is preliminary data.</text>
</comment>
<keyword evidence="3" id="KW-0479">Metal-binding</keyword>
<feature type="domain" description="Ferritin-like diiron" evidence="7">
    <location>
        <begin position="4"/>
        <end position="150"/>
    </location>
</feature>
<proteinExistence type="predicted"/>
<evidence type="ECO:0000259" key="6">
    <source>
        <dbReference type="PROSITE" id="PS50903"/>
    </source>
</evidence>
<dbReference type="Gene3D" id="1.20.1260.10">
    <property type="match status" value="1"/>
</dbReference>
<dbReference type="CDD" id="cd00729">
    <property type="entry name" value="rubredoxin_SM"/>
    <property type="match status" value="1"/>
</dbReference>
<dbReference type="EMBL" id="QRMI01000016">
    <property type="protein sequence ID" value="RHJ61474.1"/>
    <property type="molecule type" value="Genomic_DNA"/>
</dbReference>
<dbReference type="NCBIfam" id="NF045767">
    <property type="entry name" value="RuberyRbr"/>
    <property type="match status" value="1"/>
</dbReference>
<dbReference type="PANTHER" id="PTHR43865">
    <property type="entry name" value="RUBRERYTHRIN-RELATED"/>
    <property type="match status" value="1"/>
</dbReference>
<organism evidence="8 10">
    <name type="scientific">[Ruminococcus] lactaris</name>
    <dbReference type="NCBI Taxonomy" id="46228"/>
    <lineage>
        <taxon>Bacteria</taxon>
        <taxon>Bacillati</taxon>
        <taxon>Bacillota</taxon>
        <taxon>Clostridia</taxon>
        <taxon>Lachnospirales</taxon>
        <taxon>Lachnospiraceae</taxon>
        <taxon>Mediterraneibacter</taxon>
    </lineage>
</organism>
<dbReference type="InterPro" id="IPR024934">
    <property type="entry name" value="Rubredoxin-like_dom"/>
</dbReference>
<dbReference type="InterPro" id="IPR009040">
    <property type="entry name" value="Ferritin-like_diiron"/>
</dbReference>
<accession>A0A3E4LLF5</accession>
<keyword evidence="2" id="KW-0813">Transport</keyword>
<reference evidence="10 11" key="1">
    <citation type="submission" date="2018-08" db="EMBL/GenBank/DDBJ databases">
        <title>A genome reference for cultivated species of the human gut microbiota.</title>
        <authorList>
            <person name="Zou Y."/>
            <person name="Xue W."/>
            <person name="Luo G."/>
        </authorList>
    </citation>
    <scope>NUCLEOTIDE SEQUENCE [LARGE SCALE GENOMIC DNA]</scope>
    <source>
        <strain evidence="9 11">AM09-9</strain>
        <strain evidence="8 10">TF11-7</strain>
    </source>
</reference>
<gene>
    <name evidence="9" type="ORF">DW116_07580</name>
    <name evidence="8" type="ORF">DXD17_10715</name>
</gene>
<dbReference type="Proteomes" id="UP000285832">
    <property type="component" value="Unassembled WGS sequence"/>
</dbReference>
<evidence type="ECO:0000313" key="9">
    <source>
        <dbReference type="EMBL" id="RHJ61474.1"/>
    </source>
</evidence>
<evidence type="ECO:0000259" key="7">
    <source>
        <dbReference type="PROSITE" id="PS50905"/>
    </source>
</evidence>
<dbReference type="Pfam" id="PF02915">
    <property type="entry name" value="Rubrerythrin"/>
    <property type="match status" value="1"/>
</dbReference>
<dbReference type="GO" id="GO:0016491">
    <property type="term" value="F:oxidoreductase activity"/>
    <property type="evidence" value="ECO:0007669"/>
    <property type="project" value="InterPro"/>
</dbReference>
<dbReference type="AlphaFoldDB" id="A0A3E4LLF5"/>
<evidence type="ECO:0000256" key="2">
    <source>
        <dbReference type="ARBA" id="ARBA00022448"/>
    </source>
</evidence>
<sequence length="209" mass="23743">MAVNFSESKTKENLMRAFAGESQARNRYTFAAEQCRREGMQSIGGIFLYTADQELAHARRFYELLKPETGTTIFIDGSYPVDEPGSVQDLLQAAAHNENEEAVDVYPAFARIAKEEGFYEAASTFMQIAEIEAMHRCRFQKLAELLKDHTFFERCETGKWICTNCGHVHEGRQAPAVCPVCRHDRGYFLPYELACYVFGECDFSGSKKD</sequence>
<dbReference type="InterPro" id="IPR009078">
    <property type="entry name" value="Ferritin-like_SF"/>
</dbReference>
<dbReference type="PROSITE" id="PS50903">
    <property type="entry name" value="RUBREDOXIN_LIKE"/>
    <property type="match status" value="1"/>
</dbReference>
<dbReference type="EMBL" id="QSQN01000029">
    <property type="protein sequence ID" value="RGK38165.1"/>
    <property type="molecule type" value="Genomic_DNA"/>
</dbReference>
<dbReference type="InterPro" id="IPR012347">
    <property type="entry name" value="Ferritin-like"/>
</dbReference>
<dbReference type="Pfam" id="PF21349">
    <property type="entry name" value="RUBY_RBDX"/>
    <property type="match status" value="1"/>
</dbReference>
<dbReference type="GeneID" id="77333456"/>
<dbReference type="InterPro" id="IPR052364">
    <property type="entry name" value="Rubrerythrin"/>
</dbReference>
<dbReference type="Gene3D" id="2.20.28.10">
    <property type="match status" value="1"/>
</dbReference>
<evidence type="ECO:0000256" key="1">
    <source>
        <dbReference type="ARBA" id="ARBA00001965"/>
    </source>
</evidence>
<evidence type="ECO:0000313" key="8">
    <source>
        <dbReference type="EMBL" id="RGK38165.1"/>
    </source>
</evidence>
<keyword evidence="5" id="KW-0408">Iron</keyword>
<protein>
    <submittedName>
        <fullName evidence="8">Rubrerythrin family protein</fullName>
    </submittedName>
</protein>
<dbReference type="InterPro" id="IPR048574">
    <property type="entry name" value="RUBY_RBDX"/>
</dbReference>
<feature type="domain" description="Rubredoxin-like" evidence="6">
    <location>
        <begin position="157"/>
        <end position="191"/>
    </location>
</feature>
<evidence type="ECO:0000313" key="10">
    <source>
        <dbReference type="Proteomes" id="UP000260793"/>
    </source>
</evidence>
<dbReference type="GO" id="GO:0005506">
    <property type="term" value="F:iron ion binding"/>
    <property type="evidence" value="ECO:0007669"/>
    <property type="project" value="InterPro"/>
</dbReference>
<dbReference type="PANTHER" id="PTHR43865:SF1">
    <property type="entry name" value="RUBRERYTHRIN-RELATED"/>
    <property type="match status" value="1"/>
</dbReference>
<dbReference type="SUPFAM" id="SSF47240">
    <property type="entry name" value="Ferritin-like"/>
    <property type="match status" value="1"/>
</dbReference>
<dbReference type="SUPFAM" id="SSF57802">
    <property type="entry name" value="Rubredoxin-like"/>
    <property type="match status" value="1"/>
</dbReference>